<dbReference type="PROSITE" id="PS50977">
    <property type="entry name" value="HTH_TETR_2"/>
    <property type="match status" value="1"/>
</dbReference>
<sequence length="217" mass="23885">MSMATAKQTYSRRQQRQSERRDVILDVAQAAFLERGFAATTMSGIAARLGGSKSTLWTYFRTKQSLLAAVLIRAASALEGQLFASLNLDEGIEQSIHHFCEVYARVICSPKSIALHRLVIAEGVRFPEVGQTFSDCAIANTRQMLITFLTDAHRLGKLTIPDPPTAADLLLSLCHGNTFQSLIFNVPHSRVEPLANNDGVVAAAAFLQMFRPDWPSH</sequence>
<dbReference type="InterPro" id="IPR036271">
    <property type="entry name" value="Tet_transcr_reg_TetR-rel_C_sf"/>
</dbReference>
<dbReference type="Gene3D" id="1.10.10.60">
    <property type="entry name" value="Homeodomain-like"/>
    <property type="match status" value="1"/>
</dbReference>
<dbReference type="GO" id="GO:0000976">
    <property type="term" value="F:transcription cis-regulatory region binding"/>
    <property type="evidence" value="ECO:0007669"/>
    <property type="project" value="TreeGrafter"/>
</dbReference>
<evidence type="ECO:0000256" key="1">
    <source>
        <dbReference type="ARBA" id="ARBA00023125"/>
    </source>
</evidence>
<dbReference type="PANTHER" id="PTHR30055:SF146">
    <property type="entry name" value="HTH-TYPE TRANSCRIPTIONAL DUAL REGULATOR CECR"/>
    <property type="match status" value="1"/>
</dbReference>
<dbReference type="PRINTS" id="PR00455">
    <property type="entry name" value="HTHTETR"/>
</dbReference>
<dbReference type="Gene3D" id="1.10.357.10">
    <property type="entry name" value="Tetracycline Repressor, domain 2"/>
    <property type="match status" value="1"/>
</dbReference>
<dbReference type="InterPro" id="IPR009057">
    <property type="entry name" value="Homeodomain-like_sf"/>
</dbReference>
<dbReference type="Proteomes" id="UP000562395">
    <property type="component" value="Unassembled WGS sequence"/>
</dbReference>
<keyword evidence="1 2" id="KW-0238">DNA-binding</keyword>
<dbReference type="Pfam" id="PF14246">
    <property type="entry name" value="TetR_C_7"/>
    <property type="match status" value="1"/>
</dbReference>
<dbReference type="PANTHER" id="PTHR30055">
    <property type="entry name" value="HTH-TYPE TRANSCRIPTIONAL REGULATOR RUTR"/>
    <property type="match status" value="1"/>
</dbReference>
<keyword evidence="5" id="KW-1185">Reference proteome</keyword>
<dbReference type="AlphaFoldDB" id="A0A7W5ZZG9"/>
<proteinExistence type="predicted"/>
<evidence type="ECO:0000313" key="5">
    <source>
        <dbReference type="Proteomes" id="UP000562395"/>
    </source>
</evidence>
<dbReference type="InterPro" id="IPR039536">
    <property type="entry name" value="TetR_C_Proteobacteria"/>
</dbReference>
<organism evidence="4 5">
    <name type="scientific">Novosphingobium hassiacum</name>
    <dbReference type="NCBI Taxonomy" id="173676"/>
    <lineage>
        <taxon>Bacteria</taxon>
        <taxon>Pseudomonadati</taxon>
        <taxon>Pseudomonadota</taxon>
        <taxon>Alphaproteobacteria</taxon>
        <taxon>Sphingomonadales</taxon>
        <taxon>Sphingomonadaceae</taxon>
        <taxon>Novosphingobium</taxon>
    </lineage>
</organism>
<feature type="domain" description="HTH tetR-type" evidence="3">
    <location>
        <begin position="18"/>
        <end position="78"/>
    </location>
</feature>
<reference evidence="4 5" key="1">
    <citation type="submission" date="2020-08" db="EMBL/GenBank/DDBJ databases">
        <title>Genomic Encyclopedia of Type Strains, Phase IV (KMG-IV): sequencing the most valuable type-strain genomes for metagenomic binning, comparative biology and taxonomic classification.</title>
        <authorList>
            <person name="Goeker M."/>
        </authorList>
    </citation>
    <scope>NUCLEOTIDE SEQUENCE [LARGE SCALE GENOMIC DNA]</scope>
    <source>
        <strain evidence="4 5">DSM 14552</strain>
    </source>
</reference>
<dbReference type="Pfam" id="PF00440">
    <property type="entry name" value="TetR_N"/>
    <property type="match status" value="1"/>
</dbReference>
<dbReference type="SUPFAM" id="SSF46689">
    <property type="entry name" value="Homeodomain-like"/>
    <property type="match status" value="1"/>
</dbReference>
<name>A0A7W5ZZG9_9SPHN</name>
<protein>
    <submittedName>
        <fullName evidence="4">AcrR family transcriptional regulator</fullName>
    </submittedName>
</protein>
<evidence type="ECO:0000259" key="3">
    <source>
        <dbReference type="PROSITE" id="PS50977"/>
    </source>
</evidence>
<accession>A0A7W5ZZG9</accession>
<dbReference type="InterPro" id="IPR001647">
    <property type="entry name" value="HTH_TetR"/>
</dbReference>
<dbReference type="InterPro" id="IPR050109">
    <property type="entry name" value="HTH-type_TetR-like_transc_reg"/>
</dbReference>
<dbReference type="EMBL" id="JACICY010000012">
    <property type="protein sequence ID" value="MBB3862316.1"/>
    <property type="molecule type" value="Genomic_DNA"/>
</dbReference>
<feature type="DNA-binding region" description="H-T-H motif" evidence="2">
    <location>
        <begin position="41"/>
        <end position="60"/>
    </location>
</feature>
<dbReference type="GO" id="GO:0003700">
    <property type="term" value="F:DNA-binding transcription factor activity"/>
    <property type="evidence" value="ECO:0007669"/>
    <property type="project" value="TreeGrafter"/>
</dbReference>
<comment type="caution">
    <text evidence="4">The sequence shown here is derived from an EMBL/GenBank/DDBJ whole genome shotgun (WGS) entry which is preliminary data.</text>
</comment>
<dbReference type="SUPFAM" id="SSF48498">
    <property type="entry name" value="Tetracyclin repressor-like, C-terminal domain"/>
    <property type="match status" value="1"/>
</dbReference>
<evidence type="ECO:0000256" key="2">
    <source>
        <dbReference type="PROSITE-ProRule" id="PRU00335"/>
    </source>
</evidence>
<evidence type="ECO:0000313" key="4">
    <source>
        <dbReference type="EMBL" id="MBB3862316.1"/>
    </source>
</evidence>
<gene>
    <name evidence="4" type="ORF">GGQ88_003616</name>
</gene>